<keyword evidence="1" id="KW-0812">Transmembrane</keyword>
<evidence type="ECO:0000313" key="2">
    <source>
        <dbReference type="EMBL" id="KFI90290.1"/>
    </source>
</evidence>
<evidence type="ECO:0000256" key="1">
    <source>
        <dbReference type="SAM" id="Phobius"/>
    </source>
</evidence>
<dbReference type="EMBL" id="JGZO01000031">
    <property type="protein sequence ID" value="KFI90290.1"/>
    <property type="molecule type" value="Genomic_DNA"/>
</dbReference>
<dbReference type="Proteomes" id="UP000029033">
    <property type="component" value="Unassembled WGS sequence"/>
</dbReference>
<organism evidence="2 3">
    <name type="scientific">Bifidobacterium scardovii</name>
    <dbReference type="NCBI Taxonomy" id="158787"/>
    <lineage>
        <taxon>Bacteria</taxon>
        <taxon>Bacillati</taxon>
        <taxon>Actinomycetota</taxon>
        <taxon>Actinomycetes</taxon>
        <taxon>Bifidobacteriales</taxon>
        <taxon>Bifidobacteriaceae</taxon>
        <taxon>Bifidobacterium</taxon>
    </lineage>
</organism>
<accession>A0A087D440</accession>
<comment type="caution">
    <text evidence="2">The sequence shown here is derived from an EMBL/GenBank/DDBJ whole genome shotgun (WGS) entry which is preliminary data.</text>
</comment>
<name>A0A087D440_9BIFI</name>
<keyword evidence="3" id="KW-1185">Reference proteome</keyword>
<keyword evidence="1" id="KW-1133">Transmembrane helix</keyword>
<evidence type="ECO:0000313" key="3">
    <source>
        <dbReference type="Proteomes" id="UP000029033"/>
    </source>
</evidence>
<proteinExistence type="predicted"/>
<dbReference type="STRING" id="158787.BSCA_1901"/>
<dbReference type="AlphaFoldDB" id="A0A087D440"/>
<feature type="transmembrane region" description="Helical" evidence="1">
    <location>
        <begin position="41"/>
        <end position="59"/>
    </location>
</feature>
<dbReference type="OrthoDB" id="3240540at2"/>
<protein>
    <submittedName>
        <fullName evidence="2">Uncharacterized protein</fullName>
    </submittedName>
</protein>
<dbReference type="RefSeq" id="WP_034535539.1">
    <property type="nucleotide sequence ID" value="NZ_CAUPKV010000018.1"/>
</dbReference>
<reference evidence="2 3" key="1">
    <citation type="submission" date="2014-03" db="EMBL/GenBank/DDBJ databases">
        <title>Genomics of Bifidobacteria.</title>
        <authorList>
            <person name="Ventura M."/>
            <person name="Milani C."/>
            <person name="Lugli G.A."/>
        </authorList>
    </citation>
    <scope>NUCLEOTIDE SEQUENCE [LARGE SCALE GENOMIC DNA]</scope>
    <source>
        <strain evidence="2 3">LMG 21589</strain>
    </source>
</reference>
<dbReference type="eggNOG" id="ENOG5031WF5">
    <property type="taxonomic scope" value="Bacteria"/>
</dbReference>
<feature type="transmembrane region" description="Helical" evidence="1">
    <location>
        <begin position="12"/>
        <end position="29"/>
    </location>
</feature>
<gene>
    <name evidence="2" type="ORF">BSCA_1901</name>
</gene>
<keyword evidence="1" id="KW-0472">Membrane</keyword>
<sequence>MTKIAERYPCTLMLALSVCCLASIVWLLTHDGCAHPIGNSIALVVYMTSGTLLLLPRAVEWFDRYLPDMTEGE</sequence>
<dbReference type="GeneID" id="85164956"/>